<name>A0A7K1S7T3_9BACT</name>
<evidence type="ECO:0000256" key="1">
    <source>
        <dbReference type="SAM" id="MobiDB-lite"/>
    </source>
</evidence>
<organism evidence="3 4">
    <name type="scientific">Spirosoma arboris</name>
    <dbReference type="NCBI Taxonomy" id="2682092"/>
    <lineage>
        <taxon>Bacteria</taxon>
        <taxon>Pseudomonadati</taxon>
        <taxon>Bacteroidota</taxon>
        <taxon>Cytophagia</taxon>
        <taxon>Cytophagales</taxon>
        <taxon>Cytophagaceae</taxon>
        <taxon>Spirosoma</taxon>
    </lineage>
</organism>
<feature type="compositionally biased region" description="Basic residues" evidence="1">
    <location>
        <begin position="210"/>
        <end position="225"/>
    </location>
</feature>
<feature type="compositionally biased region" description="Polar residues" evidence="1">
    <location>
        <begin position="28"/>
        <end position="43"/>
    </location>
</feature>
<feature type="region of interest" description="Disordered" evidence="1">
    <location>
        <begin position="204"/>
        <end position="225"/>
    </location>
</feature>
<keyword evidence="4" id="KW-1185">Reference proteome</keyword>
<evidence type="ECO:0000313" key="4">
    <source>
        <dbReference type="Proteomes" id="UP000436006"/>
    </source>
</evidence>
<comment type="caution">
    <text evidence="3">The sequence shown here is derived from an EMBL/GenBank/DDBJ whole genome shotgun (WGS) entry which is preliminary data.</text>
</comment>
<accession>A0A7K1S7T3</accession>
<evidence type="ECO:0008006" key="5">
    <source>
        <dbReference type="Google" id="ProtNLM"/>
    </source>
</evidence>
<evidence type="ECO:0000256" key="2">
    <source>
        <dbReference type="SAM" id="SignalP"/>
    </source>
</evidence>
<feature type="signal peptide" evidence="2">
    <location>
        <begin position="1"/>
        <end position="28"/>
    </location>
</feature>
<keyword evidence="2" id="KW-0732">Signal</keyword>
<reference evidence="3 4" key="1">
    <citation type="submission" date="2019-12" db="EMBL/GenBank/DDBJ databases">
        <title>Spirosoma sp. HMF4905 genome sequencing and assembly.</title>
        <authorList>
            <person name="Kang H."/>
            <person name="Cha I."/>
            <person name="Kim H."/>
            <person name="Joh K."/>
        </authorList>
    </citation>
    <scope>NUCLEOTIDE SEQUENCE [LARGE SCALE GENOMIC DNA]</scope>
    <source>
        <strain evidence="3 4">HMF4905</strain>
    </source>
</reference>
<gene>
    <name evidence="3" type="ORF">GO755_06515</name>
</gene>
<dbReference type="AlphaFoldDB" id="A0A7K1S7T3"/>
<proteinExistence type="predicted"/>
<feature type="region of interest" description="Disordered" evidence="1">
    <location>
        <begin position="28"/>
        <end position="47"/>
    </location>
</feature>
<protein>
    <recommendedName>
        <fullName evidence="5">Outer membrane protein beta-barrel domain-containing protein</fullName>
    </recommendedName>
</protein>
<feature type="chain" id="PRO_5029636735" description="Outer membrane protein beta-barrel domain-containing protein" evidence="2">
    <location>
        <begin position="29"/>
        <end position="225"/>
    </location>
</feature>
<sequence length="225" mass="24665">MMILRVQVLMIVMLIGLARNLWAQSATADTTQPQATKGQQTYHSISRSSEDSSRSIFNFKAAPIYVRTTPFSIYTGAGSPKDRIAQSIEIGKSFNVIDLGVAFGRNSLRPDTSLFLEGRVTMDVANYGIFANEMTIGAGRVFDKQGSLMLELTYSIMAQIAPRVGIGLTTGYYDFSSETTDSSKTFYGLYLRFGLLRTDSGGLLGGSTRGRGRPVRVGRPHRHGR</sequence>
<evidence type="ECO:0000313" key="3">
    <source>
        <dbReference type="EMBL" id="MVM29678.1"/>
    </source>
</evidence>
<dbReference type="Proteomes" id="UP000436006">
    <property type="component" value="Unassembled WGS sequence"/>
</dbReference>
<dbReference type="EMBL" id="WPIN01000002">
    <property type="protein sequence ID" value="MVM29678.1"/>
    <property type="molecule type" value="Genomic_DNA"/>
</dbReference>